<protein>
    <submittedName>
        <fullName evidence="1">Uncharacterized protein</fullName>
    </submittedName>
</protein>
<dbReference type="AlphaFoldDB" id="A0A9P1KJP2"/>
<organism evidence="1 2">
    <name type="scientific">Limnospira indica PCC 8005</name>
    <dbReference type="NCBI Taxonomy" id="376219"/>
    <lineage>
        <taxon>Bacteria</taxon>
        <taxon>Bacillati</taxon>
        <taxon>Cyanobacteriota</taxon>
        <taxon>Cyanophyceae</taxon>
        <taxon>Oscillatoriophycideae</taxon>
        <taxon>Oscillatoriales</taxon>
        <taxon>Sirenicapillariaceae</taxon>
        <taxon>Limnospira</taxon>
    </lineage>
</organism>
<accession>A0A9P1KJP2</accession>
<dbReference type="EMBL" id="FO818640">
    <property type="protein sequence ID" value="CDM96865.1"/>
    <property type="molecule type" value="Genomic_DNA"/>
</dbReference>
<reference evidence="1 2" key="1">
    <citation type="submission" date="2014-02" db="EMBL/GenBank/DDBJ databases">
        <authorList>
            <person name="Genoscope - CEA"/>
        </authorList>
    </citation>
    <scope>NUCLEOTIDE SEQUENCE [LARGE SCALE GENOMIC DNA]</scope>
    <source>
        <strain evidence="1 2">PCC 8005</strain>
    </source>
</reference>
<evidence type="ECO:0000313" key="1">
    <source>
        <dbReference type="EMBL" id="CDM96865.1"/>
    </source>
</evidence>
<dbReference type="Proteomes" id="UP000032946">
    <property type="component" value="Chromosome"/>
</dbReference>
<keyword evidence="2" id="KW-1185">Reference proteome</keyword>
<proteinExistence type="predicted"/>
<evidence type="ECO:0000313" key="2">
    <source>
        <dbReference type="Proteomes" id="UP000032946"/>
    </source>
</evidence>
<gene>
    <name evidence="1" type="ORF">ARTHRO_41274</name>
</gene>
<sequence>MGMFRSAFLIFNQGVEVPTRRLFRVFQPYFMLERLARITRAYHKGNTVSVAALKAARNATSRKLPETLFKALWDMR</sequence>
<name>A0A9P1KJP2_9CYAN</name>